<reference evidence="3 4" key="1">
    <citation type="submission" date="2017-06" db="EMBL/GenBank/DDBJ databases">
        <title>Ensifer strains isolated from leguminous trees and herbs display diverse denitrification phenotypes with some acting as strong N2O sinks.</title>
        <authorList>
            <person name="Woliy K."/>
            <person name="Mania D."/>
            <person name="Bakken L.R."/>
            <person name="Frostegard A."/>
        </authorList>
    </citation>
    <scope>NUCLEOTIDE SEQUENCE [LARGE SCALE GENOMIC DNA]</scope>
    <source>
        <strain evidence="3 4">AC50a</strain>
    </source>
</reference>
<proteinExistence type="inferred from homology"/>
<sequence>MSRKRDWKVVLAGECMIARPFTAYKEPEFLAVLDLLANSDVTYAHLEMNFGDADDLEWASRGDWVASYMIAEPDLAAELKSAGIDILSLAHNHSFDFGPSGLLSTARHCRDAGFACAGTGRDLEEAREPAFFETRKGRVALVSTSSGNKAYEWASHPKAQLRGRPGVNPLRVSMKYEVDGTAAAELKRLASRLGIGSPRRNAAGADEIALNFPGDQSTRTSPAFVAGEKFGVFSECHPRDLEGNLRSIEEAATMADLVMVAHHYNVSEGPRSDNPPRFARQFAHAAIDAGADIYIGHGWHKTLGIEIHDGKPIFYGVGNFIAQSEFVRRVPYDSYEAWDHDVDRLTTLNAAAYPLHPGLDLAPWWSSAVFELEYDGDALKEIRLHPVEMGRRTTPDGMVITRQTGKGAHALTEGRPFLADKETGEAVLQRLKSLSEPLGTRIDIEKGVGIIRL</sequence>
<name>A0A2J0YTQ3_RHIML</name>
<evidence type="ECO:0000313" key="3">
    <source>
        <dbReference type="EMBL" id="PJR09673.1"/>
    </source>
</evidence>
<evidence type="ECO:0000256" key="1">
    <source>
        <dbReference type="ARBA" id="ARBA00005662"/>
    </source>
</evidence>
<dbReference type="EMBL" id="NJGD01000029">
    <property type="protein sequence ID" value="PJR09673.1"/>
    <property type="molecule type" value="Genomic_DNA"/>
</dbReference>
<evidence type="ECO:0000259" key="2">
    <source>
        <dbReference type="SMART" id="SM00854"/>
    </source>
</evidence>
<dbReference type="AlphaFoldDB" id="A0A2J0YTQ3"/>
<dbReference type="PANTHER" id="PTHR33393">
    <property type="entry name" value="POLYGLUTAMINE SYNTHESIS ACCESSORY PROTEIN RV0574C-RELATED"/>
    <property type="match status" value="1"/>
</dbReference>
<feature type="domain" description="Capsule synthesis protein CapA" evidence="2">
    <location>
        <begin position="8"/>
        <end position="324"/>
    </location>
</feature>
<gene>
    <name evidence="3" type="ORF">CEJ86_31040</name>
</gene>
<dbReference type="InterPro" id="IPR019079">
    <property type="entry name" value="Capsule_synth_CapA"/>
</dbReference>
<dbReference type="Pfam" id="PF09587">
    <property type="entry name" value="PGA_cap"/>
    <property type="match status" value="1"/>
</dbReference>
<dbReference type="RefSeq" id="WP_100674839.1">
    <property type="nucleotide sequence ID" value="NZ_NJGD01000029.1"/>
</dbReference>
<dbReference type="SMART" id="SM00854">
    <property type="entry name" value="PGA_cap"/>
    <property type="match status" value="1"/>
</dbReference>
<organism evidence="3 4">
    <name type="scientific">Rhizobium meliloti</name>
    <name type="common">Ensifer meliloti</name>
    <name type="synonym">Sinorhizobium meliloti</name>
    <dbReference type="NCBI Taxonomy" id="382"/>
    <lineage>
        <taxon>Bacteria</taxon>
        <taxon>Pseudomonadati</taxon>
        <taxon>Pseudomonadota</taxon>
        <taxon>Alphaproteobacteria</taxon>
        <taxon>Hyphomicrobiales</taxon>
        <taxon>Rhizobiaceae</taxon>
        <taxon>Sinorhizobium/Ensifer group</taxon>
        <taxon>Sinorhizobium</taxon>
    </lineage>
</organism>
<protein>
    <submittedName>
        <fullName evidence="3">Capsule biosynthesis protein</fullName>
    </submittedName>
</protein>
<dbReference type="InterPro" id="IPR029052">
    <property type="entry name" value="Metallo-depent_PP-like"/>
</dbReference>
<comment type="caution">
    <text evidence="3">The sequence shown here is derived from an EMBL/GenBank/DDBJ whole genome shotgun (WGS) entry which is preliminary data.</text>
</comment>
<comment type="similarity">
    <text evidence="1">Belongs to the CapA family.</text>
</comment>
<dbReference type="SUPFAM" id="SSF56300">
    <property type="entry name" value="Metallo-dependent phosphatases"/>
    <property type="match status" value="1"/>
</dbReference>
<dbReference type="PANTHER" id="PTHR33393:SF11">
    <property type="entry name" value="POLYGLUTAMINE SYNTHESIS ACCESSORY PROTEIN RV0574C-RELATED"/>
    <property type="match status" value="1"/>
</dbReference>
<accession>A0A2J0YTQ3</accession>
<dbReference type="InterPro" id="IPR052169">
    <property type="entry name" value="CW_Biosynth-Accessory"/>
</dbReference>
<evidence type="ECO:0000313" key="4">
    <source>
        <dbReference type="Proteomes" id="UP000231987"/>
    </source>
</evidence>
<dbReference type="Proteomes" id="UP000231987">
    <property type="component" value="Unassembled WGS sequence"/>
</dbReference>